<organism evidence="10 11">
    <name type="scientific">Fusarium pseudocircinatum</name>
    <dbReference type="NCBI Taxonomy" id="56676"/>
    <lineage>
        <taxon>Eukaryota</taxon>
        <taxon>Fungi</taxon>
        <taxon>Dikarya</taxon>
        <taxon>Ascomycota</taxon>
        <taxon>Pezizomycotina</taxon>
        <taxon>Sordariomycetes</taxon>
        <taxon>Hypocreomycetidae</taxon>
        <taxon>Hypocreales</taxon>
        <taxon>Nectriaceae</taxon>
        <taxon>Fusarium</taxon>
        <taxon>Fusarium fujikuroi species complex</taxon>
    </lineage>
</organism>
<dbReference type="GO" id="GO:0000272">
    <property type="term" value="P:polysaccharide catabolic process"/>
    <property type="evidence" value="ECO:0007669"/>
    <property type="project" value="UniProtKB-KW"/>
</dbReference>
<evidence type="ECO:0000256" key="3">
    <source>
        <dbReference type="ARBA" id="ARBA00012780"/>
    </source>
</evidence>
<dbReference type="GO" id="GO:0009986">
    <property type="term" value="C:cell surface"/>
    <property type="evidence" value="ECO:0007669"/>
    <property type="project" value="TreeGrafter"/>
</dbReference>
<keyword evidence="7" id="KW-0961">Cell wall biogenesis/degradation</keyword>
<keyword evidence="8" id="KW-0624">Polysaccharide degradation</keyword>
<dbReference type="EC" id="3.2.1.39" evidence="3"/>
<evidence type="ECO:0000313" key="10">
    <source>
        <dbReference type="EMBL" id="KAF5573265.1"/>
    </source>
</evidence>
<dbReference type="GO" id="GO:0052861">
    <property type="term" value="F:endo-1,3(4)-beta-glucanase activity"/>
    <property type="evidence" value="ECO:0007669"/>
    <property type="project" value="InterPro"/>
</dbReference>
<feature type="domain" description="Glycosyl hydrolase family 81 C-terminal" evidence="9">
    <location>
        <begin position="70"/>
        <end position="199"/>
    </location>
</feature>
<protein>
    <recommendedName>
        <fullName evidence="3">glucan endo-1,3-beta-D-glucosidase</fullName>
        <ecNumber evidence="3">3.2.1.39</ecNumber>
    </recommendedName>
</protein>
<comment type="caution">
    <text evidence="10">The sequence shown here is derived from an EMBL/GenBank/DDBJ whole genome shotgun (WGS) entry which is preliminary data.</text>
</comment>
<dbReference type="GO" id="GO:0071555">
    <property type="term" value="P:cell wall organization"/>
    <property type="evidence" value="ECO:0007669"/>
    <property type="project" value="UniProtKB-KW"/>
</dbReference>
<evidence type="ECO:0000256" key="1">
    <source>
        <dbReference type="ARBA" id="ARBA00000382"/>
    </source>
</evidence>
<accession>A0A8H5NRB3</accession>
<evidence type="ECO:0000259" key="9">
    <source>
        <dbReference type="Pfam" id="PF17652"/>
    </source>
</evidence>
<evidence type="ECO:0000256" key="8">
    <source>
        <dbReference type="ARBA" id="ARBA00023326"/>
    </source>
</evidence>
<dbReference type="EMBL" id="JAAOAS010000634">
    <property type="protein sequence ID" value="KAF5573265.1"/>
    <property type="molecule type" value="Genomic_DNA"/>
</dbReference>
<keyword evidence="11" id="KW-1185">Reference proteome</keyword>
<reference evidence="10 11" key="1">
    <citation type="submission" date="2020-05" db="EMBL/GenBank/DDBJ databases">
        <title>Identification and distribution of gene clusters putatively required for synthesis of sphingolipid metabolism inhibitors in phylogenetically diverse species of the filamentous fungus Fusarium.</title>
        <authorList>
            <person name="Kim H.-S."/>
            <person name="Busman M."/>
            <person name="Brown D.W."/>
            <person name="Divon H."/>
            <person name="Uhlig S."/>
            <person name="Proctor R.H."/>
        </authorList>
    </citation>
    <scope>NUCLEOTIDE SEQUENCE [LARGE SCALE GENOMIC DNA]</scope>
    <source>
        <strain evidence="10 11">NRRL 36939</strain>
    </source>
</reference>
<proteinExistence type="inferred from homology"/>
<evidence type="ECO:0000256" key="4">
    <source>
        <dbReference type="ARBA" id="ARBA00022801"/>
    </source>
</evidence>
<keyword evidence="4 10" id="KW-0378">Hydrolase</keyword>
<dbReference type="PANTHER" id="PTHR31983">
    <property type="entry name" value="ENDO-1,3(4)-BETA-GLUCANASE 1"/>
    <property type="match status" value="1"/>
</dbReference>
<gene>
    <name evidence="10" type="ORF">FPCIR_14023</name>
</gene>
<dbReference type="InterPro" id="IPR005200">
    <property type="entry name" value="Endo-beta-glucanase"/>
</dbReference>
<dbReference type="Pfam" id="PF17652">
    <property type="entry name" value="Glyco_hydro81C"/>
    <property type="match status" value="1"/>
</dbReference>
<comment type="similarity">
    <text evidence="2">Belongs to the glycosyl hydrolase 81 family.</text>
</comment>
<dbReference type="OrthoDB" id="4473401at2759"/>
<name>A0A8H5NRB3_9HYPO</name>
<sequence length="235" mass="25919">CRKNGKHEGRKNRARPGYHEAYQSYLKHYSGIAFSVYAGAIYAVHNIAGDTSFTDGSLAKLEATFDKLLLPFPRSFDSFPVHSWAQGILEAPDGKDQEFLAVDAFSTYAIKMWGKVSGDASLEAPGNLQLEVTARSLQSCFLLASDKNVQPSNFVGNRATGILWDKKVYHSAYFGDEIAYSQGFHMLPTVPSGAYIRQPFSLSGGFTGYVYANLVIADKVGAIESHAFFRKQTDY</sequence>
<keyword evidence="6" id="KW-0326">Glycosidase</keyword>
<evidence type="ECO:0000256" key="6">
    <source>
        <dbReference type="ARBA" id="ARBA00023295"/>
    </source>
</evidence>
<dbReference type="AlphaFoldDB" id="A0A8H5NRB3"/>
<comment type="catalytic activity">
    <reaction evidence="1">
        <text>Hydrolysis of (1-&gt;3)-beta-D-glucosidic linkages in (1-&gt;3)-beta-D-glucans.</text>
        <dbReference type="EC" id="3.2.1.39"/>
    </reaction>
</comment>
<dbReference type="GO" id="GO:0042973">
    <property type="term" value="F:glucan endo-1,3-beta-D-glucosidase activity"/>
    <property type="evidence" value="ECO:0007669"/>
    <property type="project" value="UniProtKB-EC"/>
</dbReference>
<dbReference type="InterPro" id="IPR040720">
    <property type="entry name" value="GH81_C"/>
</dbReference>
<evidence type="ECO:0000256" key="2">
    <source>
        <dbReference type="ARBA" id="ARBA00010730"/>
    </source>
</evidence>
<keyword evidence="5" id="KW-0119">Carbohydrate metabolism</keyword>
<evidence type="ECO:0000256" key="5">
    <source>
        <dbReference type="ARBA" id="ARBA00023277"/>
    </source>
</evidence>
<evidence type="ECO:0000313" key="11">
    <source>
        <dbReference type="Proteomes" id="UP000546213"/>
    </source>
</evidence>
<evidence type="ECO:0000256" key="7">
    <source>
        <dbReference type="ARBA" id="ARBA00023316"/>
    </source>
</evidence>
<dbReference type="PROSITE" id="PS52008">
    <property type="entry name" value="GH81"/>
    <property type="match status" value="1"/>
</dbReference>
<dbReference type="Proteomes" id="UP000546213">
    <property type="component" value="Unassembled WGS sequence"/>
</dbReference>
<dbReference type="PANTHER" id="PTHR31983:SF0">
    <property type="entry name" value="GLUCAN ENDO-1,3-BETA-D-GLUCOSIDASE 2"/>
    <property type="match status" value="1"/>
</dbReference>
<feature type="non-terminal residue" evidence="10">
    <location>
        <position position="1"/>
    </location>
</feature>